<accession>A0A8U0A789</accession>
<keyword evidence="1" id="KW-0614">Plasmid</keyword>
<protein>
    <submittedName>
        <fullName evidence="1">Uncharacterized protein</fullName>
    </submittedName>
</protein>
<evidence type="ECO:0000313" key="1">
    <source>
        <dbReference type="EMBL" id="UPM44706.1"/>
    </source>
</evidence>
<gene>
    <name evidence="1" type="ORF">MW046_16880</name>
</gene>
<keyword evidence="2" id="KW-1185">Reference proteome</keyword>
<organism evidence="1 2">
    <name type="scientific">Halocatena salina</name>
    <dbReference type="NCBI Taxonomy" id="2934340"/>
    <lineage>
        <taxon>Archaea</taxon>
        <taxon>Methanobacteriati</taxon>
        <taxon>Methanobacteriota</taxon>
        <taxon>Stenosarchaea group</taxon>
        <taxon>Halobacteria</taxon>
        <taxon>Halobacteriales</taxon>
        <taxon>Natronomonadaceae</taxon>
        <taxon>Halocatena</taxon>
    </lineage>
</organism>
<sequence length="91" mass="10030">MVERLRGDLERFAEEHGDSGRSEITIFAYDALEIELAGNTNCVETFAIEAEYADVSRFIATVRGTDASVSAEYTAILIDVVSTEIVEHVTE</sequence>
<evidence type="ECO:0000313" key="2">
    <source>
        <dbReference type="Proteomes" id="UP000831768"/>
    </source>
</evidence>
<dbReference type="KEGG" id="haad:MW046_16880"/>
<dbReference type="Proteomes" id="UP000831768">
    <property type="component" value="Plasmid unnamed2"/>
</dbReference>
<reference evidence="1" key="1">
    <citation type="submission" date="2022-04" db="EMBL/GenBank/DDBJ databases">
        <title>Halocatena sp. nov., isolated from a salt lake.</title>
        <authorList>
            <person name="Cui H.-L."/>
        </authorList>
    </citation>
    <scope>NUCLEOTIDE SEQUENCE</scope>
    <source>
        <strain evidence="1">AD-1</strain>
        <plasmid evidence="1">unnamed2</plasmid>
    </source>
</reference>
<dbReference type="RefSeq" id="WP_247995360.1">
    <property type="nucleotide sequence ID" value="NZ_CP096021.1"/>
</dbReference>
<dbReference type="AlphaFoldDB" id="A0A8U0A789"/>
<dbReference type="EMBL" id="CP096021">
    <property type="protein sequence ID" value="UPM44706.1"/>
    <property type="molecule type" value="Genomic_DNA"/>
</dbReference>
<name>A0A8U0A789_9EURY</name>
<geneLocation type="plasmid" evidence="1 2">
    <name>unnamed2</name>
</geneLocation>
<proteinExistence type="predicted"/>
<dbReference type="GeneID" id="71929757"/>